<evidence type="ECO:0000313" key="3">
    <source>
        <dbReference type="Proteomes" id="UP001283361"/>
    </source>
</evidence>
<feature type="compositionally biased region" description="Basic residues" evidence="1">
    <location>
        <begin position="112"/>
        <end position="123"/>
    </location>
</feature>
<dbReference type="Proteomes" id="UP001283361">
    <property type="component" value="Unassembled WGS sequence"/>
</dbReference>
<dbReference type="AlphaFoldDB" id="A0AAE1A9W1"/>
<evidence type="ECO:0000256" key="1">
    <source>
        <dbReference type="SAM" id="MobiDB-lite"/>
    </source>
</evidence>
<feature type="compositionally biased region" description="Polar residues" evidence="1">
    <location>
        <begin position="1"/>
        <end position="11"/>
    </location>
</feature>
<organism evidence="2 3">
    <name type="scientific">Elysia crispata</name>
    <name type="common">lettuce slug</name>
    <dbReference type="NCBI Taxonomy" id="231223"/>
    <lineage>
        <taxon>Eukaryota</taxon>
        <taxon>Metazoa</taxon>
        <taxon>Spiralia</taxon>
        <taxon>Lophotrochozoa</taxon>
        <taxon>Mollusca</taxon>
        <taxon>Gastropoda</taxon>
        <taxon>Heterobranchia</taxon>
        <taxon>Euthyneura</taxon>
        <taxon>Panpulmonata</taxon>
        <taxon>Sacoglossa</taxon>
        <taxon>Placobranchoidea</taxon>
        <taxon>Plakobranchidae</taxon>
        <taxon>Elysia</taxon>
    </lineage>
</organism>
<feature type="compositionally biased region" description="Low complexity" evidence="1">
    <location>
        <begin position="34"/>
        <end position="61"/>
    </location>
</feature>
<reference evidence="2" key="1">
    <citation type="journal article" date="2023" name="G3 (Bethesda)">
        <title>A reference genome for the long-term kleptoplast-retaining sea slug Elysia crispata morphotype clarki.</title>
        <authorList>
            <person name="Eastman K.E."/>
            <person name="Pendleton A.L."/>
            <person name="Shaikh M.A."/>
            <person name="Suttiyut T."/>
            <person name="Ogas R."/>
            <person name="Tomko P."/>
            <person name="Gavelis G."/>
            <person name="Widhalm J.R."/>
            <person name="Wisecaver J.H."/>
        </authorList>
    </citation>
    <scope>NUCLEOTIDE SEQUENCE</scope>
    <source>
        <strain evidence="2">ECLA1</strain>
    </source>
</reference>
<feature type="compositionally biased region" description="Basic and acidic residues" evidence="1">
    <location>
        <begin position="95"/>
        <end position="111"/>
    </location>
</feature>
<keyword evidence="3" id="KW-1185">Reference proteome</keyword>
<proteinExistence type="predicted"/>
<comment type="caution">
    <text evidence="2">The sequence shown here is derived from an EMBL/GenBank/DDBJ whole genome shotgun (WGS) entry which is preliminary data.</text>
</comment>
<protein>
    <submittedName>
        <fullName evidence="2">Uncharacterized protein</fullName>
    </submittedName>
</protein>
<feature type="compositionally biased region" description="Polar residues" evidence="1">
    <location>
        <begin position="74"/>
        <end position="94"/>
    </location>
</feature>
<sequence length="139" mass="15498">MKNLDSPSLPSVQPIPDSITHPISLPYTQSLQQSDSMAAMKSVSSMSSSSAISISSHSSSANLRTDGPVLSCTEPHNATSAVIDLNNQHRQQNPTDKDEGERGMSLKLEPRKSHRSPKRHHRREKEDTEEEYNRYTIML</sequence>
<gene>
    <name evidence="2" type="ORF">RRG08_064916</name>
</gene>
<name>A0AAE1A9W1_9GAST</name>
<dbReference type="EMBL" id="JAWDGP010002365">
    <property type="protein sequence ID" value="KAK3783667.1"/>
    <property type="molecule type" value="Genomic_DNA"/>
</dbReference>
<evidence type="ECO:0000313" key="2">
    <source>
        <dbReference type="EMBL" id="KAK3783667.1"/>
    </source>
</evidence>
<accession>A0AAE1A9W1</accession>
<feature type="region of interest" description="Disordered" evidence="1">
    <location>
        <begin position="1"/>
        <end position="139"/>
    </location>
</feature>